<proteinExistence type="predicted"/>
<protein>
    <submittedName>
        <fullName evidence="1">Uncharacterized protein</fullName>
    </submittedName>
</protein>
<dbReference type="Proteomes" id="UP001064632">
    <property type="component" value="Chromosome"/>
</dbReference>
<sequence length="97" mass="11092">MQTTDSEIQANRMILQAIRVALRELKVVGDTSRSSVIFHLSELFIGVTESLEAAHVGEIGYDTVLDRLRSRASELGIERWVDHNVAEVHRMFRERMP</sequence>
<dbReference type="EMBL" id="CP104694">
    <property type="protein sequence ID" value="UXI70360.1"/>
    <property type="molecule type" value="Genomic_DNA"/>
</dbReference>
<gene>
    <name evidence="1" type="ORF">N4264_12220</name>
</gene>
<reference evidence="1" key="1">
    <citation type="submission" date="2022-09" db="EMBL/GenBank/DDBJ databases">
        <title>Tahibacter sp. nov., isolated from a fresh water.</title>
        <authorList>
            <person name="Baek J.H."/>
            <person name="Lee J.K."/>
            <person name="Kim J.M."/>
            <person name="Jeon C.O."/>
        </authorList>
    </citation>
    <scope>NUCLEOTIDE SEQUENCE</scope>
    <source>
        <strain evidence="1">W38</strain>
    </source>
</reference>
<dbReference type="RefSeq" id="WP_261697310.1">
    <property type="nucleotide sequence ID" value="NZ_CP104694.1"/>
</dbReference>
<name>A0ABY6BPM1_9GAMM</name>
<accession>A0ABY6BPM1</accession>
<keyword evidence="2" id="KW-1185">Reference proteome</keyword>
<organism evidence="1 2">
    <name type="scientific">Tahibacter amnicola</name>
    <dbReference type="NCBI Taxonomy" id="2976241"/>
    <lineage>
        <taxon>Bacteria</taxon>
        <taxon>Pseudomonadati</taxon>
        <taxon>Pseudomonadota</taxon>
        <taxon>Gammaproteobacteria</taxon>
        <taxon>Lysobacterales</taxon>
        <taxon>Rhodanobacteraceae</taxon>
        <taxon>Tahibacter</taxon>
    </lineage>
</organism>
<evidence type="ECO:0000313" key="1">
    <source>
        <dbReference type="EMBL" id="UXI70360.1"/>
    </source>
</evidence>
<evidence type="ECO:0000313" key="2">
    <source>
        <dbReference type="Proteomes" id="UP001064632"/>
    </source>
</evidence>